<comment type="caution">
    <text evidence="2">The sequence shown here is derived from an EMBL/GenBank/DDBJ whole genome shotgun (WGS) entry which is preliminary data.</text>
</comment>
<gene>
    <name evidence="2" type="ORF">KAK03_15750</name>
</gene>
<reference evidence="2 3" key="1">
    <citation type="submission" date="2021-04" db="EMBL/GenBank/DDBJ databases">
        <title>The genome sequence of Ideonella sp. 3Y2.</title>
        <authorList>
            <person name="Liu Y."/>
        </authorList>
    </citation>
    <scope>NUCLEOTIDE SEQUENCE [LARGE SCALE GENOMIC DNA]</scope>
    <source>
        <strain evidence="2 3">3Y2</strain>
    </source>
</reference>
<keyword evidence="1" id="KW-0732">Signal</keyword>
<accession>A0A941BHS1</accession>
<evidence type="ECO:0000313" key="2">
    <source>
        <dbReference type="EMBL" id="MBQ0931938.1"/>
    </source>
</evidence>
<protein>
    <recommendedName>
        <fullName evidence="4">HAF repeat-containing protein</fullName>
    </recommendedName>
</protein>
<dbReference type="AlphaFoldDB" id="A0A941BHS1"/>
<dbReference type="RefSeq" id="WP_210855078.1">
    <property type="nucleotide sequence ID" value="NZ_JAGQDD010000012.1"/>
</dbReference>
<dbReference type="EMBL" id="JAGQDD010000012">
    <property type="protein sequence ID" value="MBQ0931938.1"/>
    <property type="molecule type" value="Genomic_DNA"/>
</dbReference>
<dbReference type="Proteomes" id="UP000676246">
    <property type="component" value="Unassembled WGS sequence"/>
</dbReference>
<feature type="chain" id="PRO_5036875327" description="HAF repeat-containing protein" evidence="1">
    <location>
        <begin position="25"/>
        <end position="350"/>
    </location>
</feature>
<keyword evidence="3" id="KW-1185">Reference proteome</keyword>
<feature type="signal peptide" evidence="1">
    <location>
        <begin position="1"/>
        <end position="24"/>
    </location>
</feature>
<evidence type="ECO:0008006" key="4">
    <source>
        <dbReference type="Google" id="ProtNLM"/>
    </source>
</evidence>
<organism evidence="2 3">
    <name type="scientific">Ideonella alba</name>
    <dbReference type="NCBI Taxonomy" id="2824118"/>
    <lineage>
        <taxon>Bacteria</taxon>
        <taxon>Pseudomonadati</taxon>
        <taxon>Pseudomonadota</taxon>
        <taxon>Betaproteobacteria</taxon>
        <taxon>Burkholderiales</taxon>
        <taxon>Sphaerotilaceae</taxon>
        <taxon>Ideonella</taxon>
    </lineage>
</organism>
<evidence type="ECO:0000256" key="1">
    <source>
        <dbReference type="SAM" id="SignalP"/>
    </source>
</evidence>
<evidence type="ECO:0000313" key="3">
    <source>
        <dbReference type="Proteomes" id="UP000676246"/>
    </source>
</evidence>
<sequence>MNPTHWLLVGALTAALTWPAAGQAATSVQDLGGLYAGGSSSALALSQSGQAIGIAMRDGDFQTINAVWSPSGSISALPDCCSGFLAMPAAINRSGVAVGSHQATRDHWAAVKWAADGSAQYLPSLGSYGLARAFAINDAGQAVGSSVTDSFAQRAVRWNPDGSVTQLGEMGSPDPGYLAFHEAHGISNKGLVVGTALVGSAFRAFSWKGGLFTDLGLGNATHVNDKGLIAGLAPGRIPVVWKKGTMRYLPGRDGGKRAYGHEVLGINNLGDMVGFGPSPGVGVHSIAVLWRGGAAITLGHYPGGTHSVATGINDTGMIVGYGNLVDGGPMRALRWTVTSTSIQVELAPVH</sequence>
<proteinExistence type="predicted"/>
<name>A0A941BHS1_9BURK</name>